<keyword evidence="2" id="KW-1185">Reference proteome</keyword>
<evidence type="ECO:0000313" key="2">
    <source>
        <dbReference type="Proteomes" id="UP000807504"/>
    </source>
</evidence>
<comment type="caution">
    <text evidence="1">The sequence shown here is derived from an EMBL/GenBank/DDBJ whole genome shotgun (WGS) entry which is preliminary data.</text>
</comment>
<proteinExistence type="predicted"/>
<reference evidence="1" key="2">
    <citation type="submission" date="2020-06" db="EMBL/GenBank/DDBJ databases">
        <authorList>
            <person name="Sheffer M."/>
        </authorList>
    </citation>
    <scope>NUCLEOTIDE SEQUENCE</scope>
</reference>
<gene>
    <name evidence="1" type="ORF">HNY73_006602</name>
</gene>
<reference evidence="1" key="1">
    <citation type="journal article" date="2020" name="bioRxiv">
        <title>Chromosome-level reference genome of the European wasp spider Argiope bruennichi: a resource for studies on range expansion and evolutionary adaptation.</title>
        <authorList>
            <person name="Sheffer M.M."/>
            <person name="Hoppe A."/>
            <person name="Krehenwinkel H."/>
            <person name="Uhl G."/>
            <person name="Kuss A.W."/>
            <person name="Jensen L."/>
            <person name="Jensen C."/>
            <person name="Gillespie R.G."/>
            <person name="Hoff K.J."/>
            <person name="Prost S."/>
        </authorList>
    </citation>
    <scope>NUCLEOTIDE SEQUENCE</scope>
</reference>
<protein>
    <submittedName>
        <fullName evidence="1">Uncharacterized protein</fullName>
    </submittedName>
</protein>
<dbReference type="Proteomes" id="UP000807504">
    <property type="component" value="Unassembled WGS sequence"/>
</dbReference>
<dbReference type="AlphaFoldDB" id="A0A8T0FBC0"/>
<name>A0A8T0FBC0_ARGBR</name>
<accession>A0A8T0FBC0</accession>
<dbReference type="EMBL" id="JABXBU010000012">
    <property type="protein sequence ID" value="KAF8788574.1"/>
    <property type="molecule type" value="Genomic_DNA"/>
</dbReference>
<sequence length="309" mass="35733">MKKQNRRKEIRLFQDQFPHLNRRTEDFIAEHSLEITQAISLKETWANWAQALAAAKDEGQHLQVKGRLKKDGFIAPAAHLVRKIKNLKPNNVKNKEIEIKKVPEGIEEVALDEEVDADPSPAQPKQKRVPPFFVTPRADFRTMLNILKLEAPSLRSVMSNKFLKLTVETEEEHRSLSHLLESQGAEFKTFMLKQDRPIKVVIRGLPSCTPIEDTPQGLTYYRQKILQAISQNLETAFQTTGSHFGTSCTKARQRRKKSWNKSERQQLTRNYRLNEAKVNARLIEDESDRLLDEFSYPVLRLLSRRKKGG</sequence>
<organism evidence="1 2">
    <name type="scientific">Argiope bruennichi</name>
    <name type="common">Wasp spider</name>
    <name type="synonym">Aranea bruennichi</name>
    <dbReference type="NCBI Taxonomy" id="94029"/>
    <lineage>
        <taxon>Eukaryota</taxon>
        <taxon>Metazoa</taxon>
        <taxon>Ecdysozoa</taxon>
        <taxon>Arthropoda</taxon>
        <taxon>Chelicerata</taxon>
        <taxon>Arachnida</taxon>
        <taxon>Araneae</taxon>
        <taxon>Araneomorphae</taxon>
        <taxon>Entelegynae</taxon>
        <taxon>Araneoidea</taxon>
        <taxon>Araneidae</taxon>
        <taxon>Argiope</taxon>
    </lineage>
</organism>
<evidence type="ECO:0000313" key="1">
    <source>
        <dbReference type="EMBL" id="KAF8788574.1"/>
    </source>
</evidence>